<sequence>MEILFPSFPSFPSFPISPSTPTPTKSSNLSIDPTML</sequence>
<accession>B4VLI7</accession>
<protein>
    <submittedName>
        <fullName evidence="2">Uncharacterized protein</fullName>
    </submittedName>
</protein>
<evidence type="ECO:0000313" key="2">
    <source>
        <dbReference type="EMBL" id="EDX77397.1"/>
    </source>
</evidence>
<gene>
    <name evidence="2" type="ORF">MC7420_534</name>
</gene>
<evidence type="ECO:0000256" key="1">
    <source>
        <dbReference type="SAM" id="MobiDB-lite"/>
    </source>
</evidence>
<keyword evidence="3" id="KW-1185">Reference proteome</keyword>
<dbReference type="STRING" id="118168.MC7420_534"/>
<organism evidence="2 3">
    <name type="scientific">Coleofasciculus chthonoplastes PCC 7420</name>
    <dbReference type="NCBI Taxonomy" id="118168"/>
    <lineage>
        <taxon>Bacteria</taxon>
        <taxon>Bacillati</taxon>
        <taxon>Cyanobacteriota</taxon>
        <taxon>Cyanophyceae</taxon>
        <taxon>Coleofasciculales</taxon>
        <taxon>Coleofasciculaceae</taxon>
        <taxon>Coleofasciculus</taxon>
    </lineage>
</organism>
<dbReference type="EMBL" id="DS989844">
    <property type="protein sequence ID" value="EDX77397.1"/>
    <property type="molecule type" value="Genomic_DNA"/>
</dbReference>
<reference evidence="2 3" key="1">
    <citation type="submission" date="2008-07" db="EMBL/GenBank/DDBJ databases">
        <authorList>
            <person name="Tandeau de Marsac N."/>
            <person name="Ferriera S."/>
            <person name="Johnson J."/>
            <person name="Kravitz S."/>
            <person name="Beeson K."/>
            <person name="Sutton G."/>
            <person name="Rogers Y.-H."/>
            <person name="Friedman R."/>
            <person name="Frazier M."/>
            <person name="Venter J.C."/>
        </authorList>
    </citation>
    <scope>NUCLEOTIDE SEQUENCE [LARGE SCALE GENOMIC DNA]</scope>
    <source>
        <strain evidence="2 3">PCC 7420</strain>
    </source>
</reference>
<feature type="compositionally biased region" description="Low complexity" evidence="1">
    <location>
        <begin position="1"/>
        <end position="27"/>
    </location>
</feature>
<dbReference type="AlphaFoldDB" id="B4VLI7"/>
<name>B4VLI7_9CYAN</name>
<dbReference type="HOGENOM" id="CLU_3355547_0_0_3"/>
<dbReference type="Proteomes" id="UP000003835">
    <property type="component" value="Unassembled WGS sequence"/>
</dbReference>
<feature type="region of interest" description="Disordered" evidence="1">
    <location>
        <begin position="1"/>
        <end position="36"/>
    </location>
</feature>
<proteinExistence type="predicted"/>
<evidence type="ECO:0000313" key="3">
    <source>
        <dbReference type="Proteomes" id="UP000003835"/>
    </source>
</evidence>